<dbReference type="PIRSF" id="PIRSF005427">
    <property type="entry name" value="RseB"/>
    <property type="match status" value="1"/>
</dbReference>
<dbReference type="AlphaFoldDB" id="A0A370DMW1"/>
<comment type="similarity">
    <text evidence="2">Belongs to the RseB family.</text>
</comment>
<sequence>MTEHGDCFMKGLGCRFPCLSRPAGISSFLRSGMTGFYGFALFLLLFSGSVTASDDENVARQWLERMMEAVRVLEYQGTFIYLHDNQLETMRIIHAISDGQPHERLISLNGAPREVIRDRDSVTCVMPESQQVSIDKRPPTNKFLGLLPENLEQLSLSYAFRTLGETRVADRQAKVVAIIPRDGFRYGYRFYLDQESALPLKSDLMNEEGEAVEQTMFTELEVGTAELGVVVHKSASKSVDANSNTPERTTSSVANWSFRKLPAGFTLSVQDLLPNSTDGEMVEHYVLSDGLASLSVFIEPIGQTTALEGVSRLGAINAWGGQVDDHQVTAVGEVPAVTLLSVVKSMHRTQKTARAE</sequence>
<evidence type="ECO:0000256" key="4">
    <source>
        <dbReference type="ARBA" id="ARBA00022764"/>
    </source>
</evidence>
<feature type="domain" description="MucB/RseB C-terminal" evidence="6">
    <location>
        <begin position="252"/>
        <end position="346"/>
    </location>
</feature>
<dbReference type="GO" id="GO:0032885">
    <property type="term" value="P:regulation of polysaccharide biosynthetic process"/>
    <property type="evidence" value="ECO:0007669"/>
    <property type="project" value="TreeGrafter"/>
</dbReference>
<evidence type="ECO:0000313" key="8">
    <source>
        <dbReference type="Proteomes" id="UP000254771"/>
    </source>
</evidence>
<keyword evidence="8" id="KW-1185">Reference proteome</keyword>
<evidence type="ECO:0000313" key="7">
    <source>
        <dbReference type="EMBL" id="RDH86241.1"/>
    </source>
</evidence>
<evidence type="ECO:0000256" key="2">
    <source>
        <dbReference type="ARBA" id="ARBA00008150"/>
    </source>
</evidence>
<keyword evidence="3" id="KW-0732">Signal</keyword>
<dbReference type="InterPro" id="IPR033436">
    <property type="entry name" value="MucB/RseB_C"/>
</dbReference>
<accession>A0A370DMW1</accession>
<dbReference type="EMBL" id="QFXE01000010">
    <property type="protein sequence ID" value="RDH86241.1"/>
    <property type="molecule type" value="Genomic_DNA"/>
</dbReference>
<dbReference type="Gene3D" id="2.50.20.10">
    <property type="entry name" value="Lipoprotein localisation LolA/LolB/LppX"/>
    <property type="match status" value="1"/>
</dbReference>
<dbReference type="InterPro" id="IPR005588">
    <property type="entry name" value="MucB_RseB"/>
</dbReference>
<dbReference type="GO" id="GO:0045152">
    <property type="term" value="F:antisigma factor binding"/>
    <property type="evidence" value="ECO:0007669"/>
    <property type="project" value="TreeGrafter"/>
</dbReference>
<comment type="subcellular location">
    <subcellularLocation>
        <location evidence="1">Periplasm</location>
    </subcellularLocation>
</comment>
<dbReference type="GO" id="GO:0030288">
    <property type="term" value="C:outer membrane-bounded periplasmic space"/>
    <property type="evidence" value="ECO:0007669"/>
    <property type="project" value="TreeGrafter"/>
</dbReference>
<dbReference type="InterPro" id="IPR038484">
    <property type="entry name" value="MucB/RseB_C_sf"/>
</dbReference>
<dbReference type="Pfam" id="PF03888">
    <property type="entry name" value="MucB_RseB"/>
    <property type="match status" value="1"/>
</dbReference>
<comment type="caution">
    <text evidence="7">The sequence shown here is derived from an EMBL/GenBank/DDBJ whole genome shotgun (WGS) entry which is preliminary data.</text>
</comment>
<proteinExistence type="inferred from homology"/>
<dbReference type="PANTHER" id="PTHR38782:SF1">
    <property type="entry name" value="SIGMA-E FACTOR REGULATORY PROTEIN RSEB"/>
    <property type="match status" value="1"/>
</dbReference>
<reference evidence="7 8" key="1">
    <citation type="journal article" date="2018" name="ISME J.">
        <title>Endosymbiont genomes yield clues of tubeworm success.</title>
        <authorList>
            <person name="Li Y."/>
            <person name="Liles M.R."/>
            <person name="Halanych K.M."/>
        </authorList>
    </citation>
    <scope>NUCLEOTIDE SEQUENCE [LARGE SCALE GENOMIC DNA]</scope>
    <source>
        <strain evidence="7">A1462</strain>
    </source>
</reference>
<dbReference type="Gene3D" id="3.30.200.100">
    <property type="entry name" value="MucB/RseB, C-terminal domain"/>
    <property type="match status" value="1"/>
</dbReference>
<dbReference type="CDD" id="cd16327">
    <property type="entry name" value="RseB"/>
    <property type="match status" value="1"/>
</dbReference>
<dbReference type="Pfam" id="PF17188">
    <property type="entry name" value="MucB_RseB_C"/>
    <property type="match status" value="1"/>
</dbReference>
<organism evidence="7 8">
    <name type="scientific">endosymbiont of Escarpia spicata</name>
    <dbReference type="NCBI Taxonomy" id="2200908"/>
    <lineage>
        <taxon>Bacteria</taxon>
        <taxon>Pseudomonadati</taxon>
        <taxon>Pseudomonadota</taxon>
        <taxon>Gammaproteobacteria</taxon>
        <taxon>sulfur-oxidizing symbionts</taxon>
    </lineage>
</organism>
<name>A0A370DMW1_9GAMM</name>
<dbReference type="PANTHER" id="PTHR38782">
    <property type="match status" value="1"/>
</dbReference>
<feature type="domain" description="MucB/RseB N-terminal" evidence="5">
    <location>
        <begin position="59"/>
        <end position="224"/>
    </location>
</feature>
<evidence type="ECO:0000259" key="5">
    <source>
        <dbReference type="Pfam" id="PF03888"/>
    </source>
</evidence>
<protein>
    <submittedName>
        <fullName evidence="7">Transcriptional regulator</fullName>
    </submittedName>
</protein>
<keyword evidence="4" id="KW-0574">Periplasm</keyword>
<gene>
    <name evidence="7" type="ORF">DIZ78_08665</name>
</gene>
<dbReference type="Proteomes" id="UP000254771">
    <property type="component" value="Unassembled WGS sequence"/>
</dbReference>
<evidence type="ECO:0000256" key="3">
    <source>
        <dbReference type="ARBA" id="ARBA00022729"/>
    </source>
</evidence>
<evidence type="ECO:0000256" key="1">
    <source>
        <dbReference type="ARBA" id="ARBA00004418"/>
    </source>
</evidence>
<evidence type="ECO:0000259" key="6">
    <source>
        <dbReference type="Pfam" id="PF17188"/>
    </source>
</evidence>
<dbReference type="InterPro" id="IPR033434">
    <property type="entry name" value="MucB/RseB_N"/>
</dbReference>